<gene>
    <name evidence="2" type="ORF">O3P69_010447</name>
</gene>
<evidence type="ECO:0000313" key="3">
    <source>
        <dbReference type="Proteomes" id="UP001487740"/>
    </source>
</evidence>
<sequence length="224" mass="24393">MEEIDSLPEEDVVLPFAEVTQIFVDRVTDALQPPAEPQMQPRFFFGGYAGCNDAFSVFGFLAFLLALFDLIMELQNNMNMTRSVRDVSAWEGRASEFLAEHLLPISSQENGEEPQQAAAACYSMLRGFLHGMTTTDAVCAEKFVCEGADAAAATGAFGQVIAKVVSRNAGGWLARGREAQYEGVSEAGLAGARGESCAEKYPACLEYPSFYSHPGMDDPWPDDY</sequence>
<keyword evidence="1" id="KW-0812">Transmembrane</keyword>
<name>A0AAW0TTC7_SCYPA</name>
<proteinExistence type="predicted"/>
<keyword evidence="3" id="KW-1185">Reference proteome</keyword>
<feature type="transmembrane region" description="Helical" evidence="1">
    <location>
        <begin position="54"/>
        <end position="72"/>
    </location>
</feature>
<keyword evidence="1" id="KW-1133">Transmembrane helix</keyword>
<reference evidence="2 3" key="1">
    <citation type="submission" date="2023-03" db="EMBL/GenBank/DDBJ databases">
        <title>High-quality genome of Scylla paramamosain provides insights in environmental adaptation.</title>
        <authorList>
            <person name="Zhang L."/>
        </authorList>
    </citation>
    <scope>NUCLEOTIDE SEQUENCE [LARGE SCALE GENOMIC DNA]</scope>
    <source>
        <strain evidence="2">LZ_2023a</strain>
        <tissue evidence="2">Muscle</tissue>
    </source>
</reference>
<organism evidence="2 3">
    <name type="scientific">Scylla paramamosain</name>
    <name type="common">Mud crab</name>
    <dbReference type="NCBI Taxonomy" id="85552"/>
    <lineage>
        <taxon>Eukaryota</taxon>
        <taxon>Metazoa</taxon>
        <taxon>Ecdysozoa</taxon>
        <taxon>Arthropoda</taxon>
        <taxon>Crustacea</taxon>
        <taxon>Multicrustacea</taxon>
        <taxon>Malacostraca</taxon>
        <taxon>Eumalacostraca</taxon>
        <taxon>Eucarida</taxon>
        <taxon>Decapoda</taxon>
        <taxon>Pleocyemata</taxon>
        <taxon>Brachyura</taxon>
        <taxon>Eubrachyura</taxon>
        <taxon>Portunoidea</taxon>
        <taxon>Portunidae</taxon>
        <taxon>Portuninae</taxon>
        <taxon>Scylla</taxon>
    </lineage>
</organism>
<accession>A0AAW0TTC7</accession>
<dbReference type="AlphaFoldDB" id="A0AAW0TTC7"/>
<comment type="caution">
    <text evidence="2">The sequence shown here is derived from an EMBL/GenBank/DDBJ whole genome shotgun (WGS) entry which is preliminary data.</text>
</comment>
<evidence type="ECO:0000313" key="2">
    <source>
        <dbReference type="EMBL" id="KAK8390740.1"/>
    </source>
</evidence>
<keyword evidence="1" id="KW-0472">Membrane</keyword>
<protein>
    <submittedName>
        <fullName evidence="2">Uncharacterized protein</fullName>
    </submittedName>
</protein>
<dbReference type="Proteomes" id="UP001487740">
    <property type="component" value="Unassembled WGS sequence"/>
</dbReference>
<dbReference type="EMBL" id="JARAKH010000025">
    <property type="protein sequence ID" value="KAK8390740.1"/>
    <property type="molecule type" value="Genomic_DNA"/>
</dbReference>
<evidence type="ECO:0000256" key="1">
    <source>
        <dbReference type="SAM" id="Phobius"/>
    </source>
</evidence>